<keyword evidence="1" id="KW-1185">Reference proteome</keyword>
<accession>A0A915J339</accession>
<proteinExistence type="predicted"/>
<dbReference type="AlphaFoldDB" id="A0A915J339"/>
<name>A0A915J339_ROMCU</name>
<organism evidence="1 2">
    <name type="scientific">Romanomermis culicivorax</name>
    <name type="common">Nematode worm</name>
    <dbReference type="NCBI Taxonomy" id="13658"/>
    <lineage>
        <taxon>Eukaryota</taxon>
        <taxon>Metazoa</taxon>
        <taxon>Ecdysozoa</taxon>
        <taxon>Nematoda</taxon>
        <taxon>Enoplea</taxon>
        <taxon>Dorylaimia</taxon>
        <taxon>Mermithida</taxon>
        <taxon>Mermithoidea</taxon>
        <taxon>Mermithidae</taxon>
        <taxon>Romanomermis</taxon>
    </lineage>
</organism>
<evidence type="ECO:0000313" key="1">
    <source>
        <dbReference type="Proteomes" id="UP000887565"/>
    </source>
</evidence>
<dbReference type="WBParaSite" id="nRc.2.0.1.t20534-RA">
    <property type="protein sequence ID" value="nRc.2.0.1.t20534-RA"/>
    <property type="gene ID" value="nRc.2.0.1.g20534"/>
</dbReference>
<protein>
    <submittedName>
        <fullName evidence="2">Uncharacterized protein</fullName>
    </submittedName>
</protein>
<dbReference type="Proteomes" id="UP000887565">
    <property type="component" value="Unplaced"/>
</dbReference>
<sequence length="142" mass="16191">MPLDIKKTIINKSKRELNPDEKNALSKGHFIPTAQRDDFRYEICKAIEKEHPPQANMSTKEICALKALKLDHSIVILPADKGRATVIMDNQDYDIRLVATIKDTIRTRTTTVVPTREKEEKQGVVYIIPMEPCRQVYIGETG</sequence>
<reference evidence="2" key="1">
    <citation type="submission" date="2022-11" db="UniProtKB">
        <authorList>
            <consortium name="WormBaseParasite"/>
        </authorList>
    </citation>
    <scope>IDENTIFICATION</scope>
</reference>
<evidence type="ECO:0000313" key="2">
    <source>
        <dbReference type="WBParaSite" id="nRc.2.0.1.t20534-RA"/>
    </source>
</evidence>